<feature type="region of interest" description="Disordered" evidence="1">
    <location>
        <begin position="333"/>
        <end position="356"/>
    </location>
</feature>
<feature type="domain" description="Peptidase S9 prolyl oligopeptidase catalytic" evidence="2">
    <location>
        <begin position="171"/>
        <end position="286"/>
    </location>
</feature>
<evidence type="ECO:0000256" key="1">
    <source>
        <dbReference type="SAM" id="MobiDB-lite"/>
    </source>
</evidence>
<gene>
    <name evidence="3" type="ORF">HK097_005604</name>
</gene>
<dbReference type="Gene3D" id="3.40.50.1820">
    <property type="entry name" value="alpha/beta hydrolase"/>
    <property type="match status" value="1"/>
</dbReference>
<evidence type="ECO:0000313" key="3">
    <source>
        <dbReference type="EMBL" id="KAJ3030669.1"/>
    </source>
</evidence>
<evidence type="ECO:0000259" key="2">
    <source>
        <dbReference type="Pfam" id="PF00326"/>
    </source>
</evidence>
<dbReference type="InterPro" id="IPR001375">
    <property type="entry name" value="Peptidase_S9_cat"/>
</dbReference>
<dbReference type="PANTHER" id="PTHR12277">
    <property type="entry name" value="ALPHA/BETA HYDROLASE DOMAIN-CONTAINING PROTEIN"/>
    <property type="match status" value="1"/>
</dbReference>
<dbReference type="SUPFAM" id="SSF53474">
    <property type="entry name" value="alpha/beta-Hydrolases"/>
    <property type="match status" value="1"/>
</dbReference>
<dbReference type="InterPro" id="IPR029058">
    <property type="entry name" value="AB_hydrolase_fold"/>
</dbReference>
<evidence type="ECO:0000313" key="4">
    <source>
        <dbReference type="Proteomes" id="UP001212841"/>
    </source>
</evidence>
<name>A0AAD5S1B8_9FUNG</name>
<proteinExistence type="predicted"/>
<organism evidence="3 4">
    <name type="scientific">Rhizophlyctis rosea</name>
    <dbReference type="NCBI Taxonomy" id="64517"/>
    <lineage>
        <taxon>Eukaryota</taxon>
        <taxon>Fungi</taxon>
        <taxon>Fungi incertae sedis</taxon>
        <taxon>Chytridiomycota</taxon>
        <taxon>Chytridiomycota incertae sedis</taxon>
        <taxon>Chytridiomycetes</taxon>
        <taxon>Rhizophlyctidales</taxon>
        <taxon>Rhizophlyctidaceae</taxon>
        <taxon>Rhizophlyctis</taxon>
    </lineage>
</organism>
<reference evidence="3" key="1">
    <citation type="submission" date="2020-05" db="EMBL/GenBank/DDBJ databases">
        <title>Phylogenomic resolution of chytrid fungi.</title>
        <authorList>
            <person name="Stajich J.E."/>
            <person name="Amses K."/>
            <person name="Simmons R."/>
            <person name="Seto K."/>
            <person name="Myers J."/>
            <person name="Bonds A."/>
            <person name="Quandt C.A."/>
            <person name="Barry K."/>
            <person name="Liu P."/>
            <person name="Grigoriev I."/>
            <person name="Longcore J.E."/>
            <person name="James T.Y."/>
        </authorList>
    </citation>
    <scope>NUCLEOTIDE SEQUENCE</scope>
    <source>
        <strain evidence="3">JEL0318</strain>
    </source>
</reference>
<dbReference type="EMBL" id="JADGJD010002614">
    <property type="protein sequence ID" value="KAJ3030669.1"/>
    <property type="molecule type" value="Genomic_DNA"/>
</dbReference>
<dbReference type="GO" id="GO:0006508">
    <property type="term" value="P:proteolysis"/>
    <property type="evidence" value="ECO:0007669"/>
    <property type="project" value="InterPro"/>
</dbReference>
<sequence length="396" mass="44762">MLNNIRIPYPLIEPIVDRLAIAPVRSPKKSTHPSQIDYLPMPSNPTKLSNLFDCCIHAGQKYHKFHPYLHIHHPYPRALALFFHKASTTLDETYLDLTELSRRLQITIIAPELPGCGQSTLQPTYNNLIRIAETFSEFAVKERVRIEKWVEKQQRPLSPAKQLPNKHLPLILIGESLGTGSASYIAARHSAEYEAVIMLASFTSVAEMADTILTGHWASRSVSGHHFDNLTELPKYDGPVLLVHGREDEVVPPEHAVELTNALNRRSTDAIVESVYVPWEKHWLSYDGICGRDDGTGPGGINRFMDMMGWSKRVTDDPVGSLVDRFPDPFQPIFEPVGPPLPDTPPSRPSLPSRVSSRISRKVQYCVQLGRELRQLWKDLTPRSRNQRSSQPIRTI</sequence>
<dbReference type="PANTHER" id="PTHR12277:SF197">
    <property type="entry name" value="CHROMOSOME UNDETERMINED SCAFFOLD_38, WHOLE GENOME SHOTGUN SEQUENCE"/>
    <property type="match status" value="1"/>
</dbReference>
<accession>A0AAD5S1B8</accession>
<dbReference type="AlphaFoldDB" id="A0AAD5S1B8"/>
<keyword evidence="4" id="KW-1185">Reference proteome</keyword>
<feature type="compositionally biased region" description="Pro residues" evidence="1">
    <location>
        <begin position="337"/>
        <end position="349"/>
    </location>
</feature>
<dbReference type="GO" id="GO:0008236">
    <property type="term" value="F:serine-type peptidase activity"/>
    <property type="evidence" value="ECO:0007669"/>
    <property type="project" value="InterPro"/>
</dbReference>
<dbReference type="Proteomes" id="UP001212841">
    <property type="component" value="Unassembled WGS sequence"/>
</dbReference>
<protein>
    <recommendedName>
        <fullName evidence="2">Peptidase S9 prolyl oligopeptidase catalytic domain-containing protein</fullName>
    </recommendedName>
</protein>
<comment type="caution">
    <text evidence="3">The sequence shown here is derived from an EMBL/GenBank/DDBJ whole genome shotgun (WGS) entry which is preliminary data.</text>
</comment>
<dbReference type="Pfam" id="PF00326">
    <property type="entry name" value="Peptidase_S9"/>
    <property type="match status" value="1"/>
</dbReference>